<evidence type="ECO:0000259" key="15">
    <source>
        <dbReference type="Pfam" id="PF01207"/>
    </source>
</evidence>
<dbReference type="Gene3D" id="1.10.1200.80">
    <property type="entry name" value="Putative flavin oxidoreducatase, domain 2"/>
    <property type="match status" value="1"/>
</dbReference>
<dbReference type="AlphaFoldDB" id="A0A3A1WMJ6"/>
<dbReference type="OrthoDB" id="9764501at2"/>
<dbReference type="InterPro" id="IPR013785">
    <property type="entry name" value="Aldolase_TIM"/>
</dbReference>
<dbReference type="InterPro" id="IPR001269">
    <property type="entry name" value="DUS_fam"/>
</dbReference>
<accession>A0A3A1WMJ6</accession>
<comment type="function">
    <text evidence="2 12">Catalyzes the synthesis of 5,6-dihydrouridine (D), a modified base found in the D-loop of most tRNAs, via the reduction of the C5-C6 double bond in target uridines.</text>
</comment>
<feature type="binding site" evidence="14">
    <location>
        <position position="89"/>
    </location>
    <ligand>
        <name>FMN</name>
        <dbReference type="ChEBI" id="CHEBI:58210"/>
    </ligand>
</feature>
<keyword evidence="9 12" id="KW-0560">Oxidoreductase</keyword>
<keyword evidence="5 12" id="KW-0288">FMN</keyword>
<feature type="binding site" evidence="14">
    <location>
        <position position="159"/>
    </location>
    <ligand>
        <name>FMN</name>
        <dbReference type="ChEBI" id="CHEBI:58210"/>
    </ligand>
</feature>
<keyword evidence="7" id="KW-0521">NADP</keyword>
<proteinExistence type="inferred from homology"/>
<dbReference type="NCBIfam" id="TIGR00737">
    <property type="entry name" value="nifR3_yhdG"/>
    <property type="match status" value="1"/>
</dbReference>
<dbReference type="InterPro" id="IPR018517">
    <property type="entry name" value="tRNA_hU_synthase_CS"/>
</dbReference>
<dbReference type="Proteomes" id="UP000265750">
    <property type="component" value="Unassembled WGS sequence"/>
</dbReference>
<organism evidence="16 17">
    <name type="scientific">Aureimonas flava</name>
    <dbReference type="NCBI Taxonomy" id="2320271"/>
    <lineage>
        <taxon>Bacteria</taxon>
        <taxon>Pseudomonadati</taxon>
        <taxon>Pseudomonadota</taxon>
        <taxon>Alphaproteobacteria</taxon>
        <taxon>Hyphomicrobiales</taxon>
        <taxon>Aurantimonadaceae</taxon>
        <taxon>Aureimonas</taxon>
    </lineage>
</organism>
<dbReference type="InterPro" id="IPR024036">
    <property type="entry name" value="tRNA-dHydroUridine_Synthase_C"/>
</dbReference>
<keyword evidence="14" id="KW-0547">Nucleotide-binding</keyword>
<evidence type="ECO:0000256" key="13">
    <source>
        <dbReference type="PIRSR" id="PIRSR006621-1"/>
    </source>
</evidence>
<dbReference type="PROSITE" id="PS01136">
    <property type="entry name" value="UPF0034"/>
    <property type="match status" value="1"/>
</dbReference>
<evidence type="ECO:0000256" key="14">
    <source>
        <dbReference type="PIRSR" id="PIRSR006621-2"/>
    </source>
</evidence>
<evidence type="ECO:0000256" key="7">
    <source>
        <dbReference type="ARBA" id="ARBA00022857"/>
    </source>
</evidence>
<feature type="active site" description="Proton donor" evidence="13">
    <location>
        <position position="119"/>
    </location>
</feature>
<dbReference type="InterPro" id="IPR035587">
    <property type="entry name" value="DUS-like_FMN-bd"/>
</dbReference>
<dbReference type="EC" id="1.3.1.-" evidence="12"/>
<evidence type="ECO:0000256" key="2">
    <source>
        <dbReference type="ARBA" id="ARBA00002790"/>
    </source>
</evidence>
<protein>
    <recommendedName>
        <fullName evidence="12">tRNA-dihydrouridine synthase</fullName>
        <ecNumber evidence="12">1.3.1.-</ecNumber>
    </recommendedName>
</protein>
<evidence type="ECO:0000256" key="9">
    <source>
        <dbReference type="ARBA" id="ARBA00023002"/>
    </source>
</evidence>
<dbReference type="Pfam" id="PF01207">
    <property type="entry name" value="Dus"/>
    <property type="match status" value="1"/>
</dbReference>
<keyword evidence="17" id="KW-1185">Reference proteome</keyword>
<keyword evidence="8" id="KW-0694">RNA-binding</keyword>
<comment type="catalytic activity">
    <reaction evidence="10">
        <text>a 5,6-dihydrouridine in tRNA + NADP(+) = a uridine in tRNA + NADPH + H(+)</text>
        <dbReference type="Rhea" id="RHEA:23624"/>
        <dbReference type="Rhea" id="RHEA-COMP:13339"/>
        <dbReference type="Rhea" id="RHEA-COMP:13887"/>
        <dbReference type="ChEBI" id="CHEBI:15378"/>
        <dbReference type="ChEBI" id="CHEBI:57783"/>
        <dbReference type="ChEBI" id="CHEBI:58349"/>
        <dbReference type="ChEBI" id="CHEBI:65315"/>
        <dbReference type="ChEBI" id="CHEBI:74443"/>
    </reaction>
</comment>
<dbReference type="PANTHER" id="PTHR45846">
    <property type="entry name" value="TRNA-DIHYDROURIDINE(47) SYNTHASE [NAD(P)(+)]-LIKE"/>
    <property type="match status" value="1"/>
</dbReference>
<evidence type="ECO:0000256" key="10">
    <source>
        <dbReference type="ARBA" id="ARBA00048205"/>
    </source>
</evidence>
<evidence type="ECO:0000256" key="6">
    <source>
        <dbReference type="ARBA" id="ARBA00022694"/>
    </source>
</evidence>
<evidence type="ECO:0000256" key="4">
    <source>
        <dbReference type="ARBA" id="ARBA00022630"/>
    </source>
</evidence>
<dbReference type="GO" id="GO:0000049">
    <property type="term" value="F:tRNA binding"/>
    <property type="evidence" value="ECO:0007669"/>
    <property type="project" value="UniProtKB-KW"/>
</dbReference>
<dbReference type="InterPro" id="IPR004652">
    <property type="entry name" value="DusB-like"/>
</dbReference>
<dbReference type="Gene3D" id="3.20.20.70">
    <property type="entry name" value="Aldolase class I"/>
    <property type="match status" value="1"/>
</dbReference>
<gene>
    <name evidence="16" type="primary">dusB</name>
    <name evidence="16" type="ORF">D3218_09670</name>
</gene>
<evidence type="ECO:0000313" key="16">
    <source>
        <dbReference type="EMBL" id="RIY01598.1"/>
    </source>
</evidence>
<feature type="domain" description="DUS-like FMN-binding" evidence="15">
    <location>
        <begin position="34"/>
        <end position="308"/>
    </location>
</feature>
<evidence type="ECO:0000256" key="8">
    <source>
        <dbReference type="ARBA" id="ARBA00022884"/>
    </source>
</evidence>
<comment type="caution">
    <text evidence="16">The sequence shown here is derived from an EMBL/GenBank/DDBJ whole genome shotgun (WGS) entry which is preliminary data.</text>
</comment>
<dbReference type="CDD" id="cd02801">
    <property type="entry name" value="DUS_like_FMN"/>
    <property type="match status" value="1"/>
</dbReference>
<comment type="similarity">
    <text evidence="12">Belongs to the dus family.</text>
</comment>
<dbReference type="GO" id="GO:0017150">
    <property type="term" value="F:tRNA dihydrouridine synthase activity"/>
    <property type="evidence" value="ECO:0007669"/>
    <property type="project" value="InterPro"/>
</dbReference>
<feature type="binding site" evidence="14">
    <location>
        <begin position="244"/>
        <end position="245"/>
    </location>
    <ligand>
        <name>FMN</name>
        <dbReference type="ChEBI" id="CHEBI:58210"/>
    </ligand>
</feature>
<name>A0A3A1WMJ6_9HYPH</name>
<keyword evidence="4 12" id="KW-0285">Flavoprotein</keyword>
<evidence type="ECO:0000256" key="1">
    <source>
        <dbReference type="ARBA" id="ARBA00001917"/>
    </source>
</evidence>
<sequence>MCSQDVEFRDFGRSPTRPDDLWIGRLSVRSRVFLAPLSGITDVPFRRLVRSFGTQLVYSEMVASGELVRNDQESLQRAGADGLGLHAVQLAGREADAMRRAAEIVAGQGADLIDINMGCPAKKVVGGLSGSALMRDLDHALRLIQATVEGAGAVPVTLKMRLGWDRESVNADQLAVRAQGAGVQLVTVHGRTRDQFYTGSADWGAIAAVSRAVAIPVVANGDLQRRADLGGMLRASGAAAAMVGRAACGRPWFPSLVADALDPARMARGFADLVLDHYDAMLDFYGPQAGLRQARKHLGWYLDRFEASVGASAPADRTDLMRATDAGRVRAIVRDLMGAVRLSDVEPEFGQPARQAA</sequence>
<keyword evidence="6 12" id="KW-0819">tRNA processing</keyword>
<evidence type="ECO:0000256" key="3">
    <source>
        <dbReference type="ARBA" id="ARBA00022555"/>
    </source>
</evidence>
<dbReference type="EMBL" id="QYRN01000004">
    <property type="protein sequence ID" value="RIY01598.1"/>
    <property type="molecule type" value="Genomic_DNA"/>
</dbReference>
<comment type="cofactor">
    <cofactor evidence="1 12 14">
        <name>FMN</name>
        <dbReference type="ChEBI" id="CHEBI:58210"/>
    </cofactor>
</comment>
<dbReference type="PANTHER" id="PTHR45846:SF1">
    <property type="entry name" value="TRNA-DIHYDROURIDINE(47) SYNTHASE [NAD(P)(+)]-LIKE"/>
    <property type="match status" value="1"/>
</dbReference>
<evidence type="ECO:0000256" key="12">
    <source>
        <dbReference type="PIRNR" id="PIRNR006621"/>
    </source>
</evidence>
<evidence type="ECO:0000313" key="17">
    <source>
        <dbReference type="Proteomes" id="UP000265750"/>
    </source>
</evidence>
<evidence type="ECO:0000256" key="11">
    <source>
        <dbReference type="ARBA" id="ARBA00048802"/>
    </source>
</evidence>
<dbReference type="PIRSF" id="PIRSF006621">
    <property type="entry name" value="Dus"/>
    <property type="match status" value="1"/>
</dbReference>
<dbReference type="GO" id="GO:0050660">
    <property type="term" value="F:flavin adenine dinucleotide binding"/>
    <property type="evidence" value="ECO:0007669"/>
    <property type="project" value="InterPro"/>
</dbReference>
<reference evidence="17" key="1">
    <citation type="submission" date="2018-09" db="EMBL/GenBank/DDBJ databases">
        <authorList>
            <person name="Tuo L."/>
        </authorList>
    </citation>
    <scope>NUCLEOTIDE SEQUENCE [LARGE SCALE GENOMIC DNA]</scope>
    <source>
        <strain evidence="17">M2BS4Y-1</strain>
    </source>
</reference>
<feature type="binding site" evidence="14">
    <location>
        <position position="189"/>
    </location>
    <ligand>
        <name>FMN</name>
        <dbReference type="ChEBI" id="CHEBI:58210"/>
    </ligand>
</feature>
<evidence type="ECO:0000256" key="5">
    <source>
        <dbReference type="ARBA" id="ARBA00022643"/>
    </source>
</evidence>
<dbReference type="SUPFAM" id="SSF51395">
    <property type="entry name" value="FMN-linked oxidoreductases"/>
    <property type="match status" value="1"/>
</dbReference>
<keyword evidence="3" id="KW-0820">tRNA-binding</keyword>
<comment type="catalytic activity">
    <reaction evidence="11">
        <text>a 5,6-dihydrouridine in tRNA + NAD(+) = a uridine in tRNA + NADH + H(+)</text>
        <dbReference type="Rhea" id="RHEA:54452"/>
        <dbReference type="Rhea" id="RHEA-COMP:13339"/>
        <dbReference type="Rhea" id="RHEA-COMP:13887"/>
        <dbReference type="ChEBI" id="CHEBI:15378"/>
        <dbReference type="ChEBI" id="CHEBI:57540"/>
        <dbReference type="ChEBI" id="CHEBI:57945"/>
        <dbReference type="ChEBI" id="CHEBI:65315"/>
        <dbReference type="ChEBI" id="CHEBI:74443"/>
    </reaction>
</comment>